<feature type="compositionally biased region" description="Acidic residues" evidence="1">
    <location>
        <begin position="98"/>
        <end position="109"/>
    </location>
</feature>
<proteinExistence type="predicted"/>
<dbReference type="EMBL" id="JBGMEL010000001">
    <property type="protein sequence ID" value="MFA0789097.1"/>
    <property type="molecule type" value="Genomic_DNA"/>
</dbReference>
<organism evidence="2 3">
    <name type="scientific">Microbulbifer echini</name>
    <dbReference type="NCBI Taxonomy" id="1529067"/>
    <lineage>
        <taxon>Bacteria</taxon>
        <taxon>Pseudomonadati</taxon>
        <taxon>Pseudomonadota</taxon>
        <taxon>Gammaproteobacteria</taxon>
        <taxon>Cellvibrionales</taxon>
        <taxon>Microbulbiferaceae</taxon>
        <taxon>Microbulbifer</taxon>
    </lineage>
</organism>
<comment type="caution">
    <text evidence="2">The sequence shown here is derived from an EMBL/GenBank/DDBJ whole genome shotgun (WGS) entry which is preliminary data.</text>
</comment>
<evidence type="ECO:0000313" key="3">
    <source>
        <dbReference type="Proteomes" id="UP001569414"/>
    </source>
</evidence>
<dbReference type="RefSeq" id="WP_371842271.1">
    <property type="nucleotide sequence ID" value="NZ_JBGMEL010000001.1"/>
</dbReference>
<protein>
    <submittedName>
        <fullName evidence="2">Uncharacterized protein</fullName>
    </submittedName>
</protein>
<feature type="region of interest" description="Disordered" evidence="1">
    <location>
        <begin position="75"/>
        <end position="109"/>
    </location>
</feature>
<sequence>MAEDRSFQAMWQEKSEPTTPGEYIVAVRYPHGFGAYDVASWVDGQWQLGYSAEIVGWIPLAELLGGIDVGWPEQDEESFGKPFRKQFEEHRKESPLSDTDDDDFVEFKD</sequence>
<evidence type="ECO:0000256" key="1">
    <source>
        <dbReference type="SAM" id="MobiDB-lite"/>
    </source>
</evidence>
<evidence type="ECO:0000313" key="2">
    <source>
        <dbReference type="EMBL" id="MFA0789097.1"/>
    </source>
</evidence>
<accession>A0ABV4NID2</accession>
<keyword evidence="3" id="KW-1185">Reference proteome</keyword>
<gene>
    <name evidence="2" type="ORF">ACCI51_00980</name>
</gene>
<name>A0ABV4NID2_9GAMM</name>
<dbReference type="Proteomes" id="UP001569414">
    <property type="component" value="Unassembled WGS sequence"/>
</dbReference>
<reference evidence="2 3" key="1">
    <citation type="submission" date="2024-08" db="EMBL/GenBank/DDBJ databases">
        <authorList>
            <person name="Ishaq N."/>
        </authorList>
    </citation>
    <scope>NUCLEOTIDE SEQUENCE [LARGE SCALE GENOMIC DNA]</scope>
    <source>
        <strain evidence="2 3">JCM 30400</strain>
    </source>
</reference>
<feature type="compositionally biased region" description="Basic and acidic residues" evidence="1">
    <location>
        <begin position="85"/>
        <end position="95"/>
    </location>
</feature>